<dbReference type="GO" id="GO:0005524">
    <property type="term" value="F:ATP binding"/>
    <property type="evidence" value="ECO:0007669"/>
    <property type="project" value="UniProtKB-KW"/>
</dbReference>
<keyword evidence="1" id="KW-0175">Coiled coil</keyword>
<reference evidence="3" key="1">
    <citation type="submission" date="2021-11" db="EMBL/GenBank/DDBJ databases">
        <authorList>
            <person name="Qingchun L."/>
            <person name="Dong Z."/>
            <person name="Zongwei Q."/>
            <person name="Jia Z."/>
            <person name="Duotao L."/>
        </authorList>
    </citation>
    <scope>NUCLEOTIDE SEQUENCE</scope>
    <source>
        <strain evidence="3">WLY-B-L2</strain>
    </source>
</reference>
<dbReference type="PANTHER" id="PTHR30050:SF4">
    <property type="entry name" value="ATP-BINDING PROTEIN RV3427C IN INSERTION SEQUENCE-RELATED"/>
    <property type="match status" value="1"/>
</dbReference>
<dbReference type="NCBIfam" id="NF005304">
    <property type="entry name" value="PRK06835.1"/>
    <property type="match status" value="1"/>
</dbReference>
<feature type="coiled-coil region" evidence="1">
    <location>
        <begin position="60"/>
        <end position="87"/>
    </location>
</feature>
<name>A0ABS8N5X7_9CLOT</name>
<comment type="caution">
    <text evidence="3">The sequence shown here is derived from an EMBL/GenBank/DDBJ whole genome shotgun (WGS) entry which is preliminary data.</text>
</comment>
<dbReference type="InterPro" id="IPR002611">
    <property type="entry name" value="IstB_ATP-bd"/>
</dbReference>
<dbReference type="CDD" id="cd00009">
    <property type="entry name" value="AAA"/>
    <property type="match status" value="1"/>
</dbReference>
<evidence type="ECO:0000313" key="3">
    <source>
        <dbReference type="EMBL" id="MCC9294470.1"/>
    </source>
</evidence>
<protein>
    <submittedName>
        <fullName evidence="3">ATP-binding protein</fullName>
    </submittedName>
</protein>
<keyword evidence="3" id="KW-0547">Nucleotide-binding</keyword>
<keyword evidence="3" id="KW-0067">ATP-binding</keyword>
<evidence type="ECO:0000259" key="2">
    <source>
        <dbReference type="SMART" id="SM00382"/>
    </source>
</evidence>
<dbReference type="PANTHER" id="PTHR30050">
    <property type="entry name" value="CHROMOSOMAL REPLICATION INITIATOR PROTEIN DNAA"/>
    <property type="match status" value="1"/>
</dbReference>
<dbReference type="InterPro" id="IPR003593">
    <property type="entry name" value="AAA+_ATPase"/>
</dbReference>
<gene>
    <name evidence="3" type="ORF">LN736_06315</name>
</gene>
<feature type="domain" description="AAA+ ATPase" evidence="2">
    <location>
        <begin position="182"/>
        <end position="317"/>
    </location>
</feature>
<dbReference type="SUPFAM" id="SSF52540">
    <property type="entry name" value="P-loop containing nucleoside triphosphate hydrolases"/>
    <property type="match status" value="1"/>
</dbReference>
<dbReference type="Gene3D" id="3.40.50.300">
    <property type="entry name" value="P-loop containing nucleotide triphosphate hydrolases"/>
    <property type="match status" value="1"/>
</dbReference>
<sequence>MIKSYHSQIIKMYEKIREEDEKSLNIRKEEIRRKLPEIIDIQRSIGKLSLELSINILNNVENKDKYLKELKEKITDLRIRKSELLAINNYPVDYLEIHYQCPKCKDTGFIGHQKCSCYKQKLIKLYYNNSDLINILNKNNFDNFNFQVYSSLKSKGNPTSPRKNIERIASISWNYIENFSSSKENLLFYGNPGTGKTFLSNCISKELLDRGFLVVYRTSEDLIEDLKNIRFKNDTNLEDFLMNCDLLIIDDLGSEQITDFSKTELFNILNRKLLKQKKMLISTNCDLEELLKSYSERISSRLLGEFTLCKFFGEDIRIKQNIQNKNLK</sequence>
<organism evidence="3 4">
    <name type="scientific">Clostridium aromativorans</name>
    <dbReference type="NCBI Taxonomy" id="2836848"/>
    <lineage>
        <taxon>Bacteria</taxon>
        <taxon>Bacillati</taxon>
        <taxon>Bacillota</taxon>
        <taxon>Clostridia</taxon>
        <taxon>Eubacteriales</taxon>
        <taxon>Clostridiaceae</taxon>
        <taxon>Clostridium</taxon>
    </lineage>
</organism>
<dbReference type="SMART" id="SM00382">
    <property type="entry name" value="AAA"/>
    <property type="match status" value="1"/>
</dbReference>
<evidence type="ECO:0000313" key="4">
    <source>
        <dbReference type="Proteomes" id="UP001165422"/>
    </source>
</evidence>
<dbReference type="EMBL" id="JAJJPB010000005">
    <property type="protein sequence ID" value="MCC9294470.1"/>
    <property type="molecule type" value="Genomic_DNA"/>
</dbReference>
<dbReference type="Pfam" id="PF01695">
    <property type="entry name" value="IstB_IS21"/>
    <property type="match status" value="1"/>
</dbReference>
<dbReference type="Proteomes" id="UP001165422">
    <property type="component" value="Unassembled WGS sequence"/>
</dbReference>
<dbReference type="InterPro" id="IPR027417">
    <property type="entry name" value="P-loop_NTPase"/>
</dbReference>
<proteinExistence type="predicted"/>
<dbReference type="RefSeq" id="WP_179978196.1">
    <property type="nucleotide sequence ID" value="NZ_JAJJPB010000005.1"/>
</dbReference>
<accession>A0ABS8N5X7</accession>
<evidence type="ECO:0000256" key="1">
    <source>
        <dbReference type="SAM" id="Coils"/>
    </source>
</evidence>
<keyword evidence="4" id="KW-1185">Reference proteome</keyword>